<evidence type="ECO:0000313" key="3">
    <source>
        <dbReference type="EMBL" id="TQL18127.1"/>
    </source>
</evidence>
<dbReference type="PANTHER" id="PTHR30041:SF8">
    <property type="entry name" value="PROTEIN YFFB"/>
    <property type="match status" value="1"/>
</dbReference>
<dbReference type="SUPFAM" id="SSF52833">
    <property type="entry name" value="Thioredoxin-like"/>
    <property type="match status" value="1"/>
</dbReference>
<evidence type="ECO:0000313" key="4">
    <source>
        <dbReference type="Proteomes" id="UP000316887"/>
    </source>
</evidence>
<protein>
    <submittedName>
        <fullName evidence="3">Nitrogenase-associated protein</fullName>
    </submittedName>
</protein>
<dbReference type="PROSITE" id="PS51353">
    <property type="entry name" value="ARSC"/>
    <property type="match status" value="1"/>
</dbReference>
<dbReference type="RefSeq" id="WP_141920561.1">
    <property type="nucleotide sequence ID" value="NZ_VFOF01000001.1"/>
</dbReference>
<dbReference type="Pfam" id="PF03960">
    <property type="entry name" value="ArsC"/>
    <property type="match status" value="1"/>
</dbReference>
<evidence type="ECO:0000256" key="2">
    <source>
        <dbReference type="PROSITE-ProRule" id="PRU01282"/>
    </source>
</evidence>
<evidence type="ECO:0000256" key="1">
    <source>
        <dbReference type="ARBA" id="ARBA00007198"/>
    </source>
</evidence>
<comment type="similarity">
    <text evidence="1 2">Belongs to the ArsC family.</text>
</comment>
<dbReference type="PANTHER" id="PTHR30041">
    <property type="entry name" value="ARSENATE REDUCTASE"/>
    <property type="match status" value="1"/>
</dbReference>
<organism evidence="3 4">
    <name type="scientific">Zymomonas mobilis</name>
    <dbReference type="NCBI Taxonomy" id="542"/>
    <lineage>
        <taxon>Bacteria</taxon>
        <taxon>Pseudomonadati</taxon>
        <taxon>Pseudomonadota</taxon>
        <taxon>Alphaproteobacteria</taxon>
        <taxon>Sphingomonadales</taxon>
        <taxon>Zymomonadaceae</taxon>
        <taxon>Zymomonas</taxon>
    </lineage>
</organism>
<dbReference type="AlphaFoldDB" id="A0A542W3H4"/>
<dbReference type="InterPro" id="IPR006503">
    <property type="entry name" value="Nase-assoc"/>
</dbReference>
<dbReference type="Gene3D" id="3.40.30.10">
    <property type="entry name" value="Glutaredoxin"/>
    <property type="match status" value="1"/>
</dbReference>
<reference evidence="3 4" key="1">
    <citation type="submission" date="2019-06" db="EMBL/GenBank/DDBJ databases">
        <title>Genome sequencing of Zymomonas mobilis strains for genetic engineering and biofuel applications.</title>
        <authorList>
            <person name="Teravest M."/>
        </authorList>
    </citation>
    <scope>NUCLEOTIDE SEQUENCE [LARGE SCALE GENOMIC DNA]</scope>
    <source>
        <strain evidence="3 4">AN0101</strain>
    </source>
</reference>
<name>A0A542W3H4_ZYMMB</name>
<dbReference type="InterPro" id="IPR006660">
    <property type="entry name" value="Arsenate_reductase-like"/>
</dbReference>
<dbReference type="Proteomes" id="UP000316887">
    <property type="component" value="Unassembled WGS sequence"/>
</dbReference>
<dbReference type="NCBIfam" id="TIGR01616">
    <property type="entry name" value="nitro_assoc"/>
    <property type="match status" value="1"/>
</dbReference>
<comment type="caution">
    <text evidence="3">The sequence shown here is derived from an EMBL/GenBank/DDBJ whole genome shotgun (WGS) entry which is preliminary data.</text>
</comment>
<accession>A0A542W3H4</accession>
<gene>
    <name evidence="3" type="ORF">FBY58_1743</name>
</gene>
<proteinExistence type="inferred from homology"/>
<sequence>MAIVTFFGKTVCRGNLRQRAILEQSGHTVDFHDILAENWSEDSLKPFLEALPPAEWFNKSANRVKSGEVTPDNLSAEEAMALILEDHALLRRPLMKSGGVYQIGWNPEAIDQWIGLKKDIDHGSEACHHKE</sequence>
<dbReference type="InterPro" id="IPR036249">
    <property type="entry name" value="Thioredoxin-like_sf"/>
</dbReference>
<dbReference type="OrthoDB" id="9803749at2"/>
<dbReference type="EMBL" id="VFOF01000001">
    <property type="protein sequence ID" value="TQL18127.1"/>
    <property type="molecule type" value="Genomic_DNA"/>
</dbReference>